<dbReference type="eggNOG" id="COG1680">
    <property type="taxonomic scope" value="Bacteria"/>
</dbReference>
<dbReference type="SUPFAM" id="SSF56601">
    <property type="entry name" value="beta-lactamase/transpeptidase-like"/>
    <property type="match status" value="1"/>
</dbReference>
<reference evidence="4 5" key="1">
    <citation type="journal article" date="2013" name="Genome Announc.">
        <title>Genome Sequence of Streptomyces violaceusniger Strain SPC6, a Halotolerant Streptomycete That Exhibits Rapid Growth and Development.</title>
        <authorList>
            <person name="Chen X."/>
            <person name="Zhang B."/>
            <person name="Zhang W."/>
            <person name="Wu X."/>
            <person name="Zhang M."/>
            <person name="Chen T."/>
            <person name="Liu G."/>
            <person name="Dyson P."/>
        </authorList>
    </citation>
    <scope>NUCLEOTIDE SEQUENCE [LARGE SCALE GENOMIC DNA]</scope>
    <source>
        <strain evidence="4 5">SPC6</strain>
    </source>
</reference>
<organism evidence="4 5">
    <name type="scientific">Streptomyces thermolilacinus SPC6</name>
    <dbReference type="NCBI Taxonomy" id="1306406"/>
    <lineage>
        <taxon>Bacteria</taxon>
        <taxon>Bacillati</taxon>
        <taxon>Actinomycetota</taxon>
        <taxon>Actinomycetes</taxon>
        <taxon>Kitasatosporales</taxon>
        <taxon>Streptomycetaceae</taxon>
        <taxon>Streptomyces</taxon>
    </lineage>
</organism>
<feature type="chain" id="PRO_5008914995" evidence="2">
    <location>
        <begin position="36"/>
        <end position="457"/>
    </location>
</feature>
<dbReference type="Pfam" id="PF00144">
    <property type="entry name" value="Beta-lactamase"/>
    <property type="match status" value="1"/>
</dbReference>
<keyword evidence="5" id="KW-1185">Reference proteome</keyword>
<dbReference type="EMBL" id="ASHX02000001">
    <property type="protein sequence ID" value="OEJ97441.1"/>
    <property type="molecule type" value="Genomic_DNA"/>
</dbReference>
<dbReference type="RefSeq" id="WP_023590069.1">
    <property type="nucleotide sequence ID" value="NZ_ASHX02000001.1"/>
</dbReference>
<evidence type="ECO:0000256" key="2">
    <source>
        <dbReference type="SAM" id="SignalP"/>
    </source>
</evidence>
<dbReference type="STRING" id="1306406.J116_026295"/>
<proteinExistence type="predicted"/>
<dbReference type="InterPro" id="IPR001466">
    <property type="entry name" value="Beta-lactam-related"/>
</dbReference>
<accession>A0A1D3DYN2</accession>
<dbReference type="PANTHER" id="PTHR46825:SF7">
    <property type="entry name" value="D-ALANYL-D-ALANINE CARBOXYPEPTIDASE"/>
    <property type="match status" value="1"/>
</dbReference>
<dbReference type="InterPro" id="IPR012338">
    <property type="entry name" value="Beta-lactam/transpept-like"/>
</dbReference>
<dbReference type="Proteomes" id="UP000095329">
    <property type="component" value="Unassembled WGS sequence"/>
</dbReference>
<evidence type="ECO:0000313" key="5">
    <source>
        <dbReference type="Proteomes" id="UP000095329"/>
    </source>
</evidence>
<dbReference type="Gene3D" id="3.40.710.10">
    <property type="entry name" value="DD-peptidase/beta-lactamase superfamily"/>
    <property type="match status" value="1"/>
</dbReference>
<dbReference type="AlphaFoldDB" id="A0A1D3DYN2"/>
<feature type="domain" description="Beta-lactamase-related" evidence="3">
    <location>
        <begin position="77"/>
        <end position="370"/>
    </location>
</feature>
<protein>
    <submittedName>
        <fullName evidence="4">Hydrolase</fullName>
    </submittedName>
</protein>
<evidence type="ECO:0000313" key="4">
    <source>
        <dbReference type="EMBL" id="OEJ97441.1"/>
    </source>
</evidence>
<sequence length="457" mass="49051">MDLSPRPARRGLRLAAVTSSAVLLSLAAGTLPAQAAPGTSGAPAAAVAERHGPRLDREALRASLDAIRQAGMYGTYSAVRDGSAHWRGASGIADTDTKRPVRPGFEHRVGSITKTFTAVAVLQQVHAGRIDLDAPIGRYLPGLVPGEQGRSITVRMLLNHTSGLGDHIAAAFPGIVEDPAKALDAGRFRHWAPEELIRLGLAAPSPEPRGTYSYSNTNYLIIGELLREVTGQDPERYITRNVIRKAGLRHTYFPRTPYLTGPHSKMYESMYGMIDPPRDYSVYDMSWGGVAGNLVSTMDDINSFYRQLLTGRLIGPAELREMKTTVPTYEAPPGEEVVMHYGLGLYTTKLSDGRWYWGHDGGVFGAGTMALSSEDGRRQVALGMNLMKYQRIGDHGYPEPHAIDHALMRHVEGALAGAPTAPTPKAAPSARTAAPALTALPSAAAPGPLLSADPLKR</sequence>
<dbReference type="OrthoDB" id="5177574at2"/>
<name>A0A1D3DYN2_9ACTN</name>
<feature type="signal peptide" evidence="2">
    <location>
        <begin position="1"/>
        <end position="35"/>
    </location>
</feature>
<dbReference type="PANTHER" id="PTHR46825">
    <property type="entry name" value="D-ALANYL-D-ALANINE-CARBOXYPEPTIDASE/ENDOPEPTIDASE AMPH"/>
    <property type="match status" value="1"/>
</dbReference>
<dbReference type="InterPro" id="IPR050491">
    <property type="entry name" value="AmpC-like"/>
</dbReference>
<feature type="region of interest" description="Disordered" evidence="1">
    <location>
        <begin position="417"/>
        <end position="438"/>
    </location>
</feature>
<keyword evidence="2" id="KW-0732">Signal</keyword>
<evidence type="ECO:0000259" key="3">
    <source>
        <dbReference type="Pfam" id="PF00144"/>
    </source>
</evidence>
<gene>
    <name evidence="4" type="ORF">J116_026295</name>
</gene>
<dbReference type="GO" id="GO:0016787">
    <property type="term" value="F:hydrolase activity"/>
    <property type="evidence" value="ECO:0007669"/>
    <property type="project" value="UniProtKB-KW"/>
</dbReference>
<keyword evidence="4" id="KW-0378">Hydrolase</keyword>
<evidence type="ECO:0000256" key="1">
    <source>
        <dbReference type="SAM" id="MobiDB-lite"/>
    </source>
</evidence>
<comment type="caution">
    <text evidence="4">The sequence shown here is derived from an EMBL/GenBank/DDBJ whole genome shotgun (WGS) entry which is preliminary data.</text>
</comment>